<proteinExistence type="predicted"/>
<evidence type="ECO:0000313" key="1">
    <source>
        <dbReference type="EMBL" id="KAJ4450154.1"/>
    </source>
</evidence>
<protein>
    <submittedName>
        <fullName evidence="1">Uncharacterized protein</fullName>
    </submittedName>
</protein>
<name>A0ABQ8TXA6_PERAM</name>
<dbReference type="Proteomes" id="UP001148838">
    <property type="component" value="Unassembled WGS sequence"/>
</dbReference>
<accession>A0ABQ8TXA6</accession>
<organism evidence="1 2">
    <name type="scientific">Periplaneta americana</name>
    <name type="common">American cockroach</name>
    <name type="synonym">Blatta americana</name>
    <dbReference type="NCBI Taxonomy" id="6978"/>
    <lineage>
        <taxon>Eukaryota</taxon>
        <taxon>Metazoa</taxon>
        <taxon>Ecdysozoa</taxon>
        <taxon>Arthropoda</taxon>
        <taxon>Hexapoda</taxon>
        <taxon>Insecta</taxon>
        <taxon>Pterygota</taxon>
        <taxon>Neoptera</taxon>
        <taxon>Polyneoptera</taxon>
        <taxon>Dictyoptera</taxon>
        <taxon>Blattodea</taxon>
        <taxon>Blattoidea</taxon>
        <taxon>Blattidae</taxon>
        <taxon>Blattinae</taxon>
        <taxon>Periplaneta</taxon>
    </lineage>
</organism>
<dbReference type="EMBL" id="JAJSOF020000003">
    <property type="protein sequence ID" value="KAJ4450154.1"/>
    <property type="molecule type" value="Genomic_DNA"/>
</dbReference>
<comment type="caution">
    <text evidence="1">The sequence shown here is derived from an EMBL/GenBank/DDBJ whole genome shotgun (WGS) entry which is preliminary data.</text>
</comment>
<gene>
    <name evidence="1" type="ORF">ANN_01561</name>
</gene>
<reference evidence="1 2" key="1">
    <citation type="journal article" date="2022" name="Allergy">
        <title>Genome assembly and annotation of Periplaneta americana reveal a comprehensive cockroach allergen profile.</title>
        <authorList>
            <person name="Wang L."/>
            <person name="Xiong Q."/>
            <person name="Saelim N."/>
            <person name="Wang L."/>
            <person name="Nong W."/>
            <person name="Wan A.T."/>
            <person name="Shi M."/>
            <person name="Liu X."/>
            <person name="Cao Q."/>
            <person name="Hui J.H.L."/>
            <person name="Sookrung N."/>
            <person name="Leung T.F."/>
            <person name="Tungtrongchitr A."/>
            <person name="Tsui S.K.W."/>
        </authorList>
    </citation>
    <scope>NUCLEOTIDE SEQUENCE [LARGE SCALE GENOMIC DNA]</scope>
    <source>
        <strain evidence="1">PWHHKU_190912</strain>
    </source>
</reference>
<evidence type="ECO:0000313" key="2">
    <source>
        <dbReference type="Proteomes" id="UP001148838"/>
    </source>
</evidence>
<sequence length="122" mass="13719">MAGLCEGGNEPSGSLKAICANKLVLYARQARTAQPQLPMNEAVNGTAHDTYVILYSRSCSMHCISAVQRNFDCILCVWLYAAYLRRIAYECIPSLQWKPEEGKEIKEDIREQDEDKEDKGST</sequence>
<keyword evidence="2" id="KW-1185">Reference proteome</keyword>